<name>A0A5D6WHR9_9FIRM</name>
<organism evidence="1 2">
    <name type="scientific">Selenomonas caprae</name>
    <dbReference type="NCBI Taxonomy" id="2606905"/>
    <lineage>
        <taxon>Bacteria</taxon>
        <taxon>Bacillati</taxon>
        <taxon>Bacillota</taxon>
        <taxon>Negativicutes</taxon>
        <taxon>Selenomonadales</taxon>
        <taxon>Selenomonadaceae</taxon>
        <taxon>Selenomonas</taxon>
    </lineage>
</organism>
<evidence type="ECO:0000313" key="2">
    <source>
        <dbReference type="Proteomes" id="UP000322783"/>
    </source>
</evidence>
<gene>
    <name evidence="1" type="ORF">FZ041_14085</name>
</gene>
<dbReference type="Proteomes" id="UP000322783">
    <property type="component" value="Unassembled WGS sequence"/>
</dbReference>
<proteinExistence type="predicted"/>
<dbReference type="AlphaFoldDB" id="A0A5D6WHR9"/>
<keyword evidence="2" id="KW-1185">Reference proteome</keyword>
<accession>A0A5D6WHR9</accession>
<evidence type="ECO:0000313" key="1">
    <source>
        <dbReference type="EMBL" id="TYZ26629.1"/>
    </source>
</evidence>
<comment type="caution">
    <text evidence="1">The sequence shown here is derived from an EMBL/GenBank/DDBJ whole genome shotgun (WGS) entry which is preliminary data.</text>
</comment>
<protein>
    <submittedName>
        <fullName evidence="1">Uncharacterized protein</fullName>
    </submittedName>
</protein>
<dbReference type="EMBL" id="VTOZ01000048">
    <property type="protein sequence ID" value="TYZ26629.1"/>
    <property type="molecule type" value="Genomic_DNA"/>
</dbReference>
<sequence>MATIEDHIRLSTNTYPIFEMAETVQRICDSPALKALHNAIQMPYASLAMQTAAITAPLMQAQAITAAAFHPTIEAVAMYQQPYMSMAAAMTEYQRTLEHINRIPKLIKMQEKLQQMSRLFPTVQVGMPNVASTLPAFEYLEVNQPELCQQAEDALAIQATPDDSADNIKAYMLFCTEIIIGLESVKEIATDPAIKTGCVSLIIIFSSLLAYLKYCKEEQ</sequence>
<dbReference type="RefSeq" id="WP_149190027.1">
    <property type="nucleotide sequence ID" value="NZ_VTOZ01000048.1"/>
</dbReference>
<reference evidence="1 2" key="1">
    <citation type="submission" date="2019-08" db="EMBL/GenBank/DDBJ databases">
        <title>Selenomonas sp. mPRGC5 and Selenomonas sp. mPRGC8 isolated from ruminal fluid of dairy goat (Capra hircus).</title>
        <authorList>
            <person name="Poothong S."/>
            <person name="Nuengjamnong C."/>
            <person name="Tanasupawat S."/>
        </authorList>
    </citation>
    <scope>NUCLEOTIDE SEQUENCE [LARGE SCALE GENOMIC DNA]</scope>
    <source>
        <strain evidence="2">mPRGC8</strain>
    </source>
</reference>